<dbReference type="STRING" id="202955.GCA_000759995_00143"/>
<comment type="caution">
    <text evidence="2">The sequence shown here is derived from an EMBL/GenBank/DDBJ whole genome shotgun (WGS) entry which is preliminary data.</text>
</comment>
<dbReference type="AlphaFoldDB" id="V2UXP6"/>
<sequence length="362" mass="42266">MDKSITSQVERVLNLYHILPREPQKAYSIEELKQKIGHFYNNEIDEKSLKKNIFRDLKTIELILVSGDLIEIKASGRRASSFYLSPNAYVQQFSSELALVLIMAKEYLSHNLPNDIYGKVKGFFEAAEQQLEKDTQIGAWHSKMRFVPEGYGKINRDEQYMLVMQKIYAALLDDHFWLDVLYRKEGSHVQTKYILKPQGIIQHGQQPYLIASKIVGSKSELRTFNLLRFDEVDVIEEKAHVDINHYDIDVLVDEREFENAYFDRAEQEIFFVFHEELLEDLELKSISTDQDIQRIQDHEYYELRATSCVTTSLMNWLVEKAHLIQIIAPQKLREEIVYRATVALERNDHGDSIMALGSLIND</sequence>
<dbReference type="eggNOG" id="COG2378">
    <property type="taxonomic scope" value="Bacteria"/>
</dbReference>
<proteinExistence type="predicted"/>
<evidence type="ECO:0000259" key="1">
    <source>
        <dbReference type="Pfam" id="PF13280"/>
    </source>
</evidence>
<gene>
    <name evidence="2" type="ORF">F990_03379</name>
</gene>
<evidence type="ECO:0000313" key="2">
    <source>
        <dbReference type="EMBL" id="ESK53430.1"/>
    </source>
</evidence>
<organism evidence="2 3">
    <name type="scientific">Acinetobacter tjernbergiae DSM 14971 = CIP 107465</name>
    <dbReference type="NCBI Taxonomy" id="1120928"/>
    <lineage>
        <taxon>Bacteria</taxon>
        <taxon>Pseudomonadati</taxon>
        <taxon>Pseudomonadota</taxon>
        <taxon>Gammaproteobacteria</taxon>
        <taxon>Moraxellales</taxon>
        <taxon>Moraxellaceae</taxon>
        <taxon>Acinetobacter</taxon>
    </lineage>
</organism>
<reference evidence="2 3" key="1">
    <citation type="submission" date="2013-10" db="EMBL/GenBank/DDBJ databases">
        <title>The Genome Sequence of Acinetobacter tjernbergiae CIP107465.</title>
        <authorList>
            <consortium name="The Broad Institute Genomics Platform"/>
            <consortium name="The Broad Institute Genome Sequencing Center for Infectious Disease"/>
            <person name="Cerqueira G."/>
            <person name="Feldgarden M."/>
            <person name="Courvalin P."/>
            <person name="Grillot-Courvalin C."/>
            <person name="Clermont D."/>
            <person name="Rocha E."/>
            <person name="Yoon E.-J."/>
            <person name="Nemec A."/>
            <person name="Young S.K."/>
            <person name="Zeng Q."/>
            <person name="Gargeya S."/>
            <person name="Fitzgerald M."/>
            <person name="Abouelleil A."/>
            <person name="Alvarado L."/>
            <person name="Berlin A.M."/>
            <person name="Chapman S.B."/>
            <person name="Gainer-Dewar J."/>
            <person name="Goldberg J."/>
            <person name="Gnerre S."/>
            <person name="Griggs A."/>
            <person name="Gujja S."/>
            <person name="Hansen M."/>
            <person name="Howarth C."/>
            <person name="Imamovic A."/>
            <person name="Ireland A."/>
            <person name="Larimer J."/>
            <person name="McCowan C."/>
            <person name="Murphy C."/>
            <person name="Pearson M."/>
            <person name="Poon T.W."/>
            <person name="Priest M."/>
            <person name="Roberts A."/>
            <person name="Saif S."/>
            <person name="Shea T."/>
            <person name="Sykes S."/>
            <person name="Wortman J."/>
            <person name="Nusbaum C."/>
            <person name="Birren B."/>
        </authorList>
    </citation>
    <scope>NUCLEOTIDE SEQUENCE [LARGE SCALE GENOMIC DNA]</scope>
    <source>
        <strain evidence="2 3">CIP 107465</strain>
    </source>
</reference>
<evidence type="ECO:0000313" key="3">
    <source>
        <dbReference type="Proteomes" id="UP000017404"/>
    </source>
</evidence>
<accession>V2UXP6</accession>
<dbReference type="Pfam" id="PF13280">
    <property type="entry name" value="WYL"/>
    <property type="match status" value="1"/>
</dbReference>
<dbReference type="EMBL" id="AYEV01000050">
    <property type="protein sequence ID" value="ESK53430.1"/>
    <property type="molecule type" value="Genomic_DNA"/>
</dbReference>
<dbReference type="OrthoDB" id="6703432at2"/>
<name>V2UXP6_9GAMM</name>
<feature type="domain" description="WYL" evidence="1">
    <location>
        <begin position="165"/>
        <end position="234"/>
    </location>
</feature>
<dbReference type="RefSeq" id="WP_018680027.1">
    <property type="nucleotide sequence ID" value="NZ_AYEV01000050.1"/>
</dbReference>
<protein>
    <recommendedName>
        <fullName evidence="1">WYL domain-containing protein</fullName>
    </recommendedName>
</protein>
<keyword evidence="3" id="KW-1185">Reference proteome</keyword>
<dbReference type="Proteomes" id="UP000017404">
    <property type="component" value="Unassembled WGS sequence"/>
</dbReference>
<dbReference type="InterPro" id="IPR026881">
    <property type="entry name" value="WYL_dom"/>
</dbReference>
<dbReference type="PATRIC" id="fig|1120928.5.peg.3417"/>